<dbReference type="RefSeq" id="WP_124776433.1">
    <property type="nucleotide sequence ID" value="NZ_RQZA01000003.1"/>
</dbReference>
<evidence type="ECO:0000313" key="2">
    <source>
        <dbReference type="EMBL" id="RRD31507.1"/>
    </source>
</evidence>
<accession>A0A3P1VCT9</accession>
<organism evidence="2 3">
    <name type="scientific">Streptococcus minor</name>
    <dbReference type="NCBI Taxonomy" id="229549"/>
    <lineage>
        <taxon>Bacteria</taxon>
        <taxon>Bacillati</taxon>
        <taxon>Bacillota</taxon>
        <taxon>Bacilli</taxon>
        <taxon>Lactobacillales</taxon>
        <taxon>Streptococcaceae</taxon>
        <taxon>Streptococcus</taxon>
    </lineage>
</organism>
<keyword evidence="1" id="KW-0732">Signal</keyword>
<dbReference type="EMBL" id="RQZA01000003">
    <property type="protein sequence ID" value="RRD31507.1"/>
    <property type="molecule type" value="Genomic_DNA"/>
</dbReference>
<feature type="signal peptide" evidence="1">
    <location>
        <begin position="1"/>
        <end position="18"/>
    </location>
</feature>
<protein>
    <submittedName>
        <fullName evidence="2">Uncharacterized protein</fullName>
    </submittedName>
</protein>
<gene>
    <name evidence="2" type="ORF">EII38_04590</name>
</gene>
<sequence>MKYSKFLVLSLSIFLLVACGAKKESNQSAKDDKKVVVKTLPSSNNKEIDNTDLVNDFVDVYFNQTLDISLLEEKEMNLREYVDDSSLESMLSEIATLKHQIEYYEKLGEDNTNFTSLYVNRKLKSVDIYNNGALYLIDVEYEETSPVYVDGMTYRGQYTFKIENNKIYNFKELP</sequence>
<proteinExistence type="predicted"/>
<reference evidence="2 3" key="1">
    <citation type="submission" date="2018-11" db="EMBL/GenBank/DDBJ databases">
        <title>Genomes From Bacteria Associated with the Canine Oral Cavity: a Test Case for Automated Genome-Based Taxonomic Assignment.</title>
        <authorList>
            <person name="Coil D.A."/>
            <person name="Jospin G."/>
            <person name="Darling A.E."/>
            <person name="Wallis C."/>
            <person name="Davis I.J."/>
            <person name="Harris S."/>
            <person name="Eisen J.A."/>
            <person name="Holcombe L.J."/>
            <person name="O'Flynn C."/>
        </authorList>
    </citation>
    <scope>NUCLEOTIDE SEQUENCE [LARGE SCALE GENOMIC DNA]</scope>
    <source>
        <strain evidence="2 3">OH4621_COT-116</strain>
    </source>
</reference>
<comment type="caution">
    <text evidence="2">The sequence shown here is derived from an EMBL/GenBank/DDBJ whole genome shotgun (WGS) entry which is preliminary data.</text>
</comment>
<name>A0A3P1VCT9_9STRE</name>
<keyword evidence="3" id="KW-1185">Reference proteome</keyword>
<dbReference type="PROSITE" id="PS51257">
    <property type="entry name" value="PROKAR_LIPOPROTEIN"/>
    <property type="match status" value="1"/>
</dbReference>
<dbReference type="AlphaFoldDB" id="A0A3P1VCT9"/>
<dbReference type="Proteomes" id="UP000281771">
    <property type="component" value="Unassembled WGS sequence"/>
</dbReference>
<feature type="chain" id="PRO_5038379860" evidence="1">
    <location>
        <begin position="19"/>
        <end position="174"/>
    </location>
</feature>
<evidence type="ECO:0000313" key="3">
    <source>
        <dbReference type="Proteomes" id="UP000281771"/>
    </source>
</evidence>
<evidence type="ECO:0000256" key="1">
    <source>
        <dbReference type="SAM" id="SignalP"/>
    </source>
</evidence>